<accession>A0ABU1QWQ6</accession>
<evidence type="ECO:0000313" key="2">
    <source>
        <dbReference type="Proteomes" id="UP001264980"/>
    </source>
</evidence>
<dbReference type="Proteomes" id="UP001264980">
    <property type="component" value="Unassembled WGS sequence"/>
</dbReference>
<proteinExistence type="predicted"/>
<sequence>MKIQKTDLQLTKTAFFKLFNDHLATGTTVRRAFDHVDRICWTDGYKNYYSSFESFKAAYYGNKAK</sequence>
<keyword evidence="2" id="KW-1185">Reference proteome</keyword>
<dbReference type="RefSeq" id="WP_291196390.1">
    <property type="nucleotide sequence ID" value="NZ_JAVDTI010000002.1"/>
</dbReference>
<protein>
    <submittedName>
        <fullName evidence="1">Uncharacterized protein</fullName>
    </submittedName>
</protein>
<name>A0ABU1QWQ6_9BACT</name>
<comment type="caution">
    <text evidence="1">The sequence shown here is derived from an EMBL/GenBank/DDBJ whole genome shotgun (WGS) entry which is preliminary data.</text>
</comment>
<dbReference type="EMBL" id="JAVDTI010000002">
    <property type="protein sequence ID" value="MDR6805561.1"/>
    <property type="molecule type" value="Genomic_DNA"/>
</dbReference>
<gene>
    <name evidence="1" type="ORF">J2W84_002607</name>
</gene>
<organism evidence="1 2">
    <name type="scientific">Dyadobacter fermentans</name>
    <dbReference type="NCBI Taxonomy" id="94254"/>
    <lineage>
        <taxon>Bacteria</taxon>
        <taxon>Pseudomonadati</taxon>
        <taxon>Bacteroidota</taxon>
        <taxon>Cytophagia</taxon>
        <taxon>Cytophagales</taxon>
        <taxon>Spirosomataceae</taxon>
        <taxon>Dyadobacter</taxon>
    </lineage>
</organism>
<reference evidence="1 2" key="1">
    <citation type="submission" date="2023-07" db="EMBL/GenBank/DDBJ databases">
        <title>Sorghum-associated microbial communities from plants grown in Nebraska, USA.</title>
        <authorList>
            <person name="Schachtman D."/>
        </authorList>
    </citation>
    <scope>NUCLEOTIDE SEQUENCE [LARGE SCALE GENOMIC DNA]</scope>
    <source>
        <strain evidence="1 2">BE57</strain>
    </source>
</reference>
<evidence type="ECO:0000313" key="1">
    <source>
        <dbReference type="EMBL" id="MDR6805561.1"/>
    </source>
</evidence>